<dbReference type="SUPFAM" id="SSF53686">
    <property type="entry name" value="Tryptophan synthase beta subunit-like PLP-dependent enzymes"/>
    <property type="match status" value="1"/>
</dbReference>
<feature type="domain" description="Tryptophan synthase beta chain-like PALP" evidence="4">
    <location>
        <begin position="75"/>
        <end position="381"/>
    </location>
</feature>
<dbReference type="PROSITE" id="PS00165">
    <property type="entry name" value="DEHYDRATASE_SER_THR"/>
    <property type="match status" value="1"/>
</dbReference>
<dbReference type="EMBL" id="UOEM01000091">
    <property type="protein sequence ID" value="VAW15891.1"/>
    <property type="molecule type" value="Genomic_DNA"/>
</dbReference>
<dbReference type="AlphaFoldDB" id="A0A3B0TB84"/>
<reference evidence="5" key="1">
    <citation type="submission" date="2018-06" db="EMBL/GenBank/DDBJ databases">
        <authorList>
            <person name="Zhirakovskaya E."/>
        </authorList>
    </citation>
    <scope>NUCLEOTIDE SEQUENCE</scope>
</reference>
<dbReference type="InterPro" id="IPR001926">
    <property type="entry name" value="TrpB-like_PALP"/>
</dbReference>
<sequence>MTDTFVSHLECSLTGKRYEAGRIHGLSEAGRPLLVRYDLEAMGRRLNRSDIENASDPGLWRYAAMLPVAEPENRISLGEVMTPLIPLYNTAPALGAAPGKVIVKDEGCLPTGSFKARGLCLAVSMAKAFGIEHLAIPTNGNAGAALAAYAARAGLRATVFCPDDTPQINVREIQQQGAATYVVNGLINDCGNIVAGGKDKVGWFDTSTLKEPYRIEGKKTMGLELAEQFGWSLPDIIFYPTGGGTGLIGMWKAFAELEELGWISGKRPRMVAVQSTGCAPIVKAWKDGEEHAPLWESAQTVAAGIRVPVAVGDFLILRAVRASDGFCMAVPDNEIIAMRDIIAADEGLLLCPEGAATAVAYKRALAQGLVSKDETAVLFNCATGLKYPMAPVHGTINKDAPIDYGMFGGAGRA</sequence>
<dbReference type="NCBIfam" id="NF006050">
    <property type="entry name" value="PRK08197.1"/>
    <property type="match status" value="1"/>
</dbReference>
<dbReference type="PANTHER" id="PTHR48078">
    <property type="entry name" value="THREONINE DEHYDRATASE, MITOCHONDRIAL-RELATED"/>
    <property type="match status" value="1"/>
</dbReference>
<dbReference type="GO" id="GO:0004795">
    <property type="term" value="F:threonine synthase activity"/>
    <property type="evidence" value="ECO:0007669"/>
    <property type="project" value="UniProtKB-EC"/>
</dbReference>
<evidence type="ECO:0000256" key="2">
    <source>
        <dbReference type="ARBA" id="ARBA00022898"/>
    </source>
</evidence>
<keyword evidence="2" id="KW-0663">Pyridoxal phosphate</keyword>
<proteinExistence type="predicted"/>
<dbReference type="Gene3D" id="3.40.50.1100">
    <property type="match status" value="2"/>
</dbReference>
<dbReference type="FunFam" id="3.40.50.1100:FF:000055">
    <property type="entry name" value="Threonine synthase"/>
    <property type="match status" value="1"/>
</dbReference>
<dbReference type="GO" id="GO:0030170">
    <property type="term" value="F:pyridoxal phosphate binding"/>
    <property type="evidence" value="ECO:0007669"/>
    <property type="project" value="InterPro"/>
</dbReference>
<dbReference type="GO" id="GO:0006567">
    <property type="term" value="P:L-threonine catabolic process"/>
    <property type="evidence" value="ECO:0007669"/>
    <property type="project" value="TreeGrafter"/>
</dbReference>
<dbReference type="GO" id="GO:0009097">
    <property type="term" value="P:isoleucine biosynthetic process"/>
    <property type="evidence" value="ECO:0007669"/>
    <property type="project" value="TreeGrafter"/>
</dbReference>
<dbReference type="InterPro" id="IPR036052">
    <property type="entry name" value="TrpB-like_PALP_sf"/>
</dbReference>
<accession>A0A3B0TB84</accession>
<dbReference type="InterPro" id="IPR050147">
    <property type="entry name" value="Ser/Thr_Dehydratase"/>
</dbReference>
<dbReference type="GO" id="GO:0004794">
    <property type="term" value="F:threonine deaminase activity"/>
    <property type="evidence" value="ECO:0007669"/>
    <property type="project" value="TreeGrafter"/>
</dbReference>
<dbReference type="Pfam" id="PF00291">
    <property type="entry name" value="PALP"/>
    <property type="match status" value="1"/>
</dbReference>
<evidence type="ECO:0000313" key="5">
    <source>
        <dbReference type="EMBL" id="VAW15891.1"/>
    </source>
</evidence>
<dbReference type="GO" id="GO:0003941">
    <property type="term" value="F:L-serine ammonia-lyase activity"/>
    <property type="evidence" value="ECO:0007669"/>
    <property type="project" value="TreeGrafter"/>
</dbReference>
<evidence type="ECO:0000256" key="3">
    <source>
        <dbReference type="ARBA" id="ARBA00023239"/>
    </source>
</evidence>
<dbReference type="EC" id="4.2.3.1" evidence="5"/>
<dbReference type="PANTHER" id="PTHR48078:SF6">
    <property type="entry name" value="L-THREONINE DEHYDRATASE CATABOLIC TDCB"/>
    <property type="match status" value="1"/>
</dbReference>
<name>A0A3B0TB84_9ZZZZ</name>
<keyword evidence="3 5" id="KW-0456">Lyase</keyword>
<dbReference type="CDD" id="cd01563">
    <property type="entry name" value="Thr-synth_1"/>
    <property type="match status" value="1"/>
</dbReference>
<evidence type="ECO:0000259" key="4">
    <source>
        <dbReference type="Pfam" id="PF00291"/>
    </source>
</evidence>
<comment type="cofactor">
    <cofactor evidence="1">
        <name>pyridoxal 5'-phosphate</name>
        <dbReference type="ChEBI" id="CHEBI:597326"/>
    </cofactor>
</comment>
<dbReference type="GO" id="GO:0006565">
    <property type="term" value="P:L-serine catabolic process"/>
    <property type="evidence" value="ECO:0007669"/>
    <property type="project" value="TreeGrafter"/>
</dbReference>
<gene>
    <name evidence="5" type="ORF">MNBD_ALPHA09-1556</name>
</gene>
<protein>
    <submittedName>
        <fullName evidence="5">Threonine synthase</fullName>
        <ecNumber evidence="5">4.2.3.1</ecNumber>
    </submittedName>
</protein>
<dbReference type="InterPro" id="IPR000634">
    <property type="entry name" value="Ser/Thr_deHydtase_PyrdxlP-BS"/>
</dbReference>
<organism evidence="5">
    <name type="scientific">hydrothermal vent metagenome</name>
    <dbReference type="NCBI Taxonomy" id="652676"/>
    <lineage>
        <taxon>unclassified sequences</taxon>
        <taxon>metagenomes</taxon>
        <taxon>ecological metagenomes</taxon>
    </lineage>
</organism>
<evidence type="ECO:0000256" key="1">
    <source>
        <dbReference type="ARBA" id="ARBA00001933"/>
    </source>
</evidence>